<gene>
    <name evidence="3" type="ORF">AVEN_118061_1</name>
    <name evidence="4" type="ORF">AVEN_165512_1</name>
    <name evidence="5" type="ORF">AVEN_184718_1</name>
    <name evidence="2" type="ORF">AVEN_73076_1</name>
</gene>
<dbReference type="EMBL" id="BGPR01101071">
    <property type="protein sequence ID" value="GBM58454.1"/>
    <property type="molecule type" value="Genomic_DNA"/>
</dbReference>
<dbReference type="EMBL" id="BGPR01101070">
    <property type="protein sequence ID" value="GBM58453.1"/>
    <property type="molecule type" value="Genomic_DNA"/>
</dbReference>
<proteinExistence type="predicted"/>
<accession>A0A4Y2GYB3</accession>
<dbReference type="Proteomes" id="UP000499080">
    <property type="component" value="Unassembled WGS sequence"/>
</dbReference>
<keyword evidence="6" id="KW-1185">Reference proteome</keyword>
<evidence type="ECO:0000313" key="5">
    <source>
        <dbReference type="EMBL" id="GBM58454.1"/>
    </source>
</evidence>
<name>A0A4Y2GYB3_ARAVE</name>
<feature type="region of interest" description="Disordered" evidence="1">
    <location>
        <begin position="15"/>
        <end position="41"/>
    </location>
</feature>
<dbReference type="EMBL" id="BGPR01101067">
    <property type="protein sequence ID" value="GBM58440.1"/>
    <property type="molecule type" value="Genomic_DNA"/>
</dbReference>
<reference evidence="4 6" key="1">
    <citation type="journal article" date="2019" name="Sci. Rep.">
        <title>Orb-weaving spider Araneus ventricosus genome elucidates the spidroin gene catalogue.</title>
        <authorList>
            <person name="Kono N."/>
            <person name="Nakamura H."/>
            <person name="Ohtoshi R."/>
            <person name="Moran D.A.P."/>
            <person name="Shinohara A."/>
            <person name="Yoshida Y."/>
            <person name="Fujiwara M."/>
            <person name="Mori M."/>
            <person name="Tomita M."/>
            <person name="Arakawa K."/>
        </authorList>
    </citation>
    <scope>NUCLEOTIDE SEQUENCE [LARGE SCALE GENOMIC DNA]</scope>
</reference>
<organism evidence="4 6">
    <name type="scientific">Araneus ventricosus</name>
    <name type="common">Orbweaver spider</name>
    <name type="synonym">Epeira ventricosa</name>
    <dbReference type="NCBI Taxonomy" id="182803"/>
    <lineage>
        <taxon>Eukaryota</taxon>
        <taxon>Metazoa</taxon>
        <taxon>Ecdysozoa</taxon>
        <taxon>Arthropoda</taxon>
        <taxon>Chelicerata</taxon>
        <taxon>Arachnida</taxon>
        <taxon>Araneae</taxon>
        <taxon>Araneomorphae</taxon>
        <taxon>Entelegynae</taxon>
        <taxon>Araneoidea</taxon>
        <taxon>Araneidae</taxon>
        <taxon>Araneus</taxon>
    </lineage>
</organism>
<dbReference type="AlphaFoldDB" id="A0A4Y2GYB3"/>
<evidence type="ECO:0000313" key="2">
    <source>
        <dbReference type="EMBL" id="GBM58437.1"/>
    </source>
</evidence>
<evidence type="ECO:0000256" key="1">
    <source>
        <dbReference type="SAM" id="MobiDB-lite"/>
    </source>
</evidence>
<feature type="non-terminal residue" evidence="4">
    <location>
        <position position="1"/>
    </location>
</feature>
<dbReference type="EMBL" id="BGPR01101066">
    <property type="protein sequence ID" value="GBM58437.1"/>
    <property type="molecule type" value="Genomic_DNA"/>
</dbReference>
<protein>
    <submittedName>
        <fullName evidence="4">Uncharacterized protein</fullName>
    </submittedName>
</protein>
<comment type="caution">
    <text evidence="4">The sequence shown here is derived from an EMBL/GenBank/DDBJ whole genome shotgun (WGS) entry which is preliminary data.</text>
</comment>
<sequence>LTNTYVATDASLHDVTGRTGHNGAATSTTILSLPGPSKTAAGEQMDGVRAVLENESSTTICLIGDFPKTTTSQDIL</sequence>
<evidence type="ECO:0000313" key="3">
    <source>
        <dbReference type="EMBL" id="GBM58440.1"/>
    </source>
</evidence>
<evidence type="ECO:0000313" key="6">
    <source>
        <dbReference type="Proteomes" id="UP000499080"/>
    </source>
</evidence>
<evidence type="ECO:0000313" key="4">
    <source>
        <dbReference type="EMBL" id="GBM58453.1"/>
    </source>
</evidence>